<dbReference type="Pfam" id="PF08448">
    <property type="entry name" value="PAS_4"/>
    <property type="match status" value="1"/>
</dbReference>
<dbReference type="Gene3D" id="3.30.450.20">
    <property type="entry name" value="PAS domain"/>
    <property type="match status" value="1"/>
</dbReference>
<evidence type="ECO:0000256" key="8">
    <source>
        <dbReference type="SAM" id="Phobius"/>
    </source>
</evidence>
<dbReference type="Proteomes" id="UP000192343">
    <property type="component" value="Unassembled WGS sequence"/>
</dbReference>
<keyword evidence="11" id="KW-1185">Reference proteome</keyword>
<dbReference type="InterPro" id="IPR003594">
    <property type="entry name" value="HATPase_dom"/>
</dbReference>
<evidence type="ECO:0000256" key="5">
    <source>
        <dbReference type="ARBA" id="ARBA00022741"/>
    </source>
</evidence>
<dbReference type="CDD" id="cd00130">
    <property type="entry name" value="PAS"/>
    <property type="match status" value="1"/>
</dbReference>
<evidence type="ECO:0000256" key="7">
    <source>
        <dbReference type="ARBA" id="ARBA00022840"/>
    </source>
</evidence>
<name>A0A1Y1RX94_9SPIO</name>
<dbReference type="PANTHER" id="PTHR41523">
    <property type="entry name" value="TWO-COMPONENT SYSTEM SENSOR PROTEIN"/>
    <property type="match status" value="1"/>
</dbReference>
<keyword evidence="6" id="KW-0418">Kinase</keyword>
<feature type="transmembrane region" description="Helical" evidence="8">
    <location>
        <begin position="340"/>
        <end position="363"/>
    </location>
</feature>
<organism evidence="10 11">
    <name type="scientific">Marispirochaeta aestuarii</name>
    <dbReference type="NCBI Taxonomy" id="1963862"/>
    <lineage>
        <taxon>Bacteria</taxon>
        <taxon>Pseudomonadati</taxon>
        <taxon>Spirochaetota</taxon>
        <taxon>Spirochaetia</taxon>
        <taxon>Spirochaetales</taxon>
        <taxon>Spirochaetaceae</taxon>
        <taxon>Marispirochaeta</taxon>
    </lineage>
</organism>
<dbReference type="InterPro" id="IPR000014">
    <property type="entry name" value="PAS"/>
</dbReference>
<dbReference type="OrthoDB" id="9767435at2"/>
<dbReference type="GO" id="GO:0004673">
    <property type="term" value="F:protein histidine kinase activity"/>
    <property type="evidence" value="ECO:0007669"/>
    <property type="project" value="UniProtKB-EC"/>
</dbReference>
<dbReference type="InterPro" id="IPR013656">
    <property type="entry name" value="PAS_4"/>
</dbReference>
<comment type="caution">
    <text evidence="10">The sequence shown here is derived from an EMBL/GenBank/DDBJ whole genome shotgun (WGS) entry which is preliminary data.</text>
</comment>
<dbReference type="SUPFAM" id="SSF55874">
    <property type="entry name" value="ATPase domain of HSP90 chaperone/DNA topoisomerase II/histidine kinase"/>
    <property type="match status" value="1"/>
</dbReference>
<dbReference type="SUPFAM" id="SSF55785">
    <property type="entry name" value="PYP-like sensor domain (PAS domain)"/>
    <property type="match status" value="1"/>
</dbReference>
<accession>A0A1Y1RX94</accession>
<dbReference type="InterPro" id="IPR035965">
    <property type="entry name" value="PAS-like_dom_sf"/>
</dbReference>
<evidence type="ECO:0000259" key="9">
    <source>
        <dbReference type="PROSITE" id="PS50112"/>
    </source>
</evidence>
<dbReference type="EMBL" id="MWQY01000011">
    <property type="protein sequence ID" value="ORC34917.1"/>
    <property type="molecule type" value="Genomic_DNA"/>
</dbReference>
<dbReference type="PANTHER" id="PTHR41523:SF8">
    <property type="entry name" value="ETHYLENE RESPONSE SENSOR PROTEIN"/>
    <property type="match status" value="1"/>
</dbReference>
<dbReference type="SMART" id="SM00091">
    <property type="entry name" value="PAS"/>
    <property type="match status" value="1"/>
</dbReference>
<evidence type="ECO:0000256" key="1">
    <source>
        <dbReference type="ARBA" id="ARBA00000085"/>
    </source>
</evidence>
<keyword evidence="3" id="KW-0597">Phosphoprotein</keyword>
<protein>
    <recommendedName>
        <fullName evidence="2">histidine kinase</fullName>
        <ecNumber evidence="2">2.7.13.3</ecNumber>
    </recommendedName>
</protein>
<evidence type="ECO:0000256" key="2">
    <source>
        <dbReference type="ARBA" id="ARBA00012438"/>
    </source>
</evidence>
<dbReference type="InterPro" id="IPR011495">
    <property type="entry name" value="Sig_transdc_His_kin_sub2_dim/P"/>
</dbReference>
<dbReference type="InterPro" id="IPR036890">
    <property type="entry name" value="HATPase_C_sf"/>
</dbReference>
<evidence type="ECO:0000313" key="10">
    <source>
        <dbReference type="EMBL" id="ORC34917.1"/>
    </source>
</evidence>
<keyword evidence="8" id="KW-1133">Transmembrane helix</keyword>
<dbReference type="Pfam" id="PF02518">
    <property type="entry name" value="HATPase_c"/>
    <property type="match status" value="1"/>
</dbReference>
<dbReference type="AlphaFoldDB" id="A0A1Y1RX94"/>
<dbReference type="GO" id="GO:0005524">
    <property type="term" value="F:ATP binding"/>
    <property type="evidence" value="ECO:0007669"/>
    <property type="project" value="UniProtKB-KW"/>
</dbReference>
<dbReference type="SMART" id="SM00387">
    <property type="entry name" value="HATPase_c"/>
    <property type="match status" value="1"/>
</dbReference>
<dbReference type="Gene3D" id="3.30.565.10">
    <property type="entry name" value="Histidine kinase-like ATPase, C-terminal domain"/>
    <property type="match status" value="1"/>
</dbReference>
<gene>
    <name evidence="10" type="ORF">B4O97_11305</name>
</gene>
<feature type="domain" description="PAS" evidence="9">
    <location>
        <begin position="371"/>
        <end position="441"/>
    </location>
</feature>
<dbReference type="PROSITE" id="PS50112">
    <property type="entry name" value="PAS"/>
    <property type="match status" value="1"/>
</dbReference>
<keyword evidence="8" id="KW-0472">Membrane</keyword>
<comment type="catalytic activity">
    <reaction evidence="1">
        <text>ATP + protein L-histidine = ADP + protein N-phospho-L-histidine.</text>
        <dbReference type="EC" id="2.7.13.3"/>
    </reaction>
</comment>
<dbReference type="RefSeq" id="WP_083050912.1">
    <property type="nucleotide sequence ID" value="NZ_MWQY01000011.1"/>
</dbReference>
<proteinExistence type="predicted"/>
<evidence type="ECO:0000313" key="11">
    <source>
        <dbReference type="Proteomes" id="UP000192343"/>
    </source>
</evidence>
<evidence type="ECO:0000256" key="3">
    <source>
        <dbReference type="ARBA" id="ARBA00022553"/>
    </source>
</evidence>
<dbReference type="EC" id="2.7.13.3" evidence="2"/>
<dbReference type="NCBIfam" id="TIGR00229">
    <property type="entry name" value="sensory_box"/>
    <property type="match status" value="1"/>
</dbReference>
<dbReference type="CDD" id="cd16936">
    <property type="entry name" value="HATPase_RsbW-like"/>
    <property type="match status" value="1"/>
</dbReference>
<evidence type="ECO:0000256" key="6">
    <source>
        <dbReference type="ARBA" id="ARBA00022777"/>
    </source>
</evidence>
<evidence type="ECO:0000256" key="4">
    <source>
        <dbReference type="ARBA" id="ARBA00022679"/>
    </source>
</evidence>
<keyword evidence="7" id="KW-0067">ATP-binding</keyword>
<sequence>MPRVFILFRLLIIGFILLFPFAVYAGPASGVLVLHSYHAGFFWTEAIHTGIIGTFESSETEHQLFFEYLDAKRKDPRVFSPRFAGYLKDKYSGFNFDVVIVSDDASLRFVLDYRTELFPEVPVVFCGINNYDSYLRILPSGFTGIAEDFDLASNLVLIERLHGIGTTVAVVADSTVSGRENTRLLLDRINDPRSPGLKYEVLFGQDAAELRSRLSRLPEDAVILNLGYWQERNGTNLSDREGIFLLTETGRPVYTAWDVAIRFGTVGGMALDVQNQGEVAAEMALRILSGEDPDQLPVRRTPLVHPVFDYQALKSFDIPVNRLPSDSEIINRPDTIYFRYPLTFAGILIAFVVLIGVVLLLGLNIRKRKQAESLFFSLFDNAPDVIFLFSPSGKILIANKAVENFHGYSLEEIRGLTIQELDTPEYAAEFDRRVHEILTRDTRIYEVHHLSRDGRILEFESRVSKVNYQGKTAILTILRNINERNRNQRYLEESLRKNELLLREVHHRVKNNLQIIISLLRLQTDRVRDPASMSMLNDSRQRINAIAAVHELLYQSENLYSVEALKYLESLVYQLASAHSASGRIDFSLDIENLRLHLDEAIPLGIIITEFVSNSIKYANIQGECRFRISLFRKGDWCVLEYADRGPGFDFDAKNRETLGFLLVENLAQQMKGRLDHDGKSGFTLRFPLRDLKNSADS</sequence>
<keyword evidence="4" id="KW-0808">Transferase</keyword>
<keyword evidence="5" id="KW-0547">Nucleotide-binding</keyword>
<dbReference type="Pfam" id="PF07568">
    <property type="entry name" value="HisKA_2"/>
    <property type="match status" value="1"/>
</dbReference>
<keyword evidence="8" id="KW-0812">Transmembrane</keyword>
<reference evidence="10 11" key="1">
    <citation type="submission" date="2017-03" db="EMBL/GenBank/DDBJ databases">
        <title>Draft Genome sequence of Marispirochaeta sp. strain JC444.</title>
        <authorList>
            <person name="Shivani Y."/>
            <person name="Subhash Y."/>
            <person name="Sasikala C."/>
            <person name="Ramana C."/>
        </authorList>
    </citation>
    <scope>NUCLEOTIDE SEQUENCE [LARGE SCALE GENOMIC DNA]</scope>
    <source>
        <strain evidence="10 11">JC444</strain>
    </source>
</reference>
<dbReference type="Gene3D" id="3.40.50.2300">
    <property type="match status" value="2"/>
</dbReference>
<dbReference type="STRING" id="1963862.B4O97_11305"/>